<protein>
    <recommendedName>
        <fullName evidence="6">CP-type G domain-containing protein</fullName>
    </recommendedName>
</protein>
<feature type="non-terminal residue" evidence="7">
    <location>
        <position position="1"/>
    </location>
</feature>
<evidence type="ECO:0000256" key="1">
    <source>
        <dbReference type="ARBA" id="ARBA00004123"/>
    </source>
</evidence>
<comment type="subcellular location">
    <subcellularLocation>
        <location evidence="1">Nucleus</location>
    </subcellularLocation>
</comment>
<feature type="compositionally biased region" description="Basic residues" evidence="5">
    <location>
        <begin position="580"/>
        <end position="596"/>
    </location>
</feature>
<evidence type="ECO:0000313" key="8">
    <source>
        <dbReference type="Proteomes" id="UP001159405"/>
    </source>
</evidence>
<feature type="domain" description="CP-type G" evidence="6">
    <location>
        <begin position="156"/>
        <end position="341"/>
    </location>
</feature>
<dbReference type="PANTHER" id="PTHR11089:SF30">
    <property type="entry name" value="GUANINE NUCLEOTIDE-BINDING PROTEIN-LIKE 3 HOMOLOG"/>
    <property type="match status" value="1"/>
</dbReference>
<feature type="non-terminal residue" evidence="7">
    <location>
        <position position="596"/>
    </location>
</feature>
<keyword evidence="8" id="KW-1185">Reference proteome</keyword>
<evidence type="ECO:0000256" key="2">
    <source>
        <dbReference type="ARBA" id="ARBA00022741"/>
    </source>
</evidence>
<keyword evidence="2" id="KW-0547">Nucleotide-binding</keyword>
<dbReference type="Gene3D" id="1.10.1580.10">
    <property type="match status" value="1"/>
</dbReference>
<name>A0ABN8NB05_9CNID</name>
<dbReference type="InterPro" id="IPR030378">
    <property type="entry name" value="G_CP_dom"/>
</dbReference>
<dbReference type="Proteomes" id="UP001159405">
    <property type="component" value="Unassembled WGS sequence"/>
</dbReference>
<organism evidence="7 8">
    <name type="scientific">Porites lobata</name>
    <dbReference type="NCBI Taxonomy" id="104759"/>
    <lineage>
        <taxon>Eukaryota</taxon>
        <taxon>Metazoa</taxon>
        <taxon>Cnidaria</taxon>
        <taxon>Anthozoa</taxon>
        <taxon>Hexacorallia</taxon>
        <taxon>Scleractinia</taxon>
        <taxon>Fungiina</taxon>
        <taxon>Poritidae</taxon>
        <taxon>Porites</taxon>
    </lineage>
</organism>
<feature type="compositionally biased region" description="Basic residues" evidence="5">
    <location>
        <begin position="52"/>
        <end position="68"/>
    </location>
</feature>
<dbReference type="InterPro" id="IPR023179">
    <property type="entry name" value="GTP-bd_ortho_bundle_sf"/>
</dbReference>
<dbReference type="Pfam" id="PF08701">
    <property type="entry name" value="GN3L_Grn1"/>
    <property type="match status" value="1"/>
</dbReference>
<dbReference type="InterPro" id="IPR014813">
    <property type="entry name" value="Gnl3_N_dom"/>
</dbReference>
<dbReference type="SUPFAM" id="SSF52540">
    <property type="entry name" value="P-loop containing nucleoside triphosphate hydrolases"/>
    <property type="match status" value="1"/>
</dbReference>
<evidence type="ECO:0000256" key="3">
    <source>
        <dbReference type="ARBA" id="ARBA00023134"/>
    </source>
</evidence>
<evidence type="ECO:0000256" key="5">
    <source>
        <dbReference type="SAM" id="MobiDB-lite"/>
    </source>
</evidence>
<dbReference type="InterPro" id="IPR027417">
    <property type="entry name" value="P-loop_NTPase"/>
</dbReference>
<dbReference type="EMBL" id="CALNXK010000015">
    <property type="protein sequence ID" value="CAH3046965.1"/>
    <property type="molecule type" value="Genomic_DNA"/>
</dbReference>
<reference evidence="7 8" key="1">
    <citation type="submission" date="2022-05" db="EMBL/GenBank/DDBJ databases">
        <authorList>
            <consortium name="Genoscope - CEA"/>
            <person name="William W."/>
        </authorList>
    </citation>
    <scope>NUCLEOTIDE SEQUENCE [LARGE SCALE GENOMIC DNA]</scope>
</reference>
<gene>
    <name evidence="7" type="ORF">PLOB_00009938</name>
</gene>
<dbReference type="InterPro" id="IPR006073">
    <property type="entry name" value="GTP-bd"/>
</dbReference>
<feature type="compositionally biased region" description="Acidic residues" evidence="5">
    <location>
        <begin position="497"/>
        <end position="530"/>
    </location>
</feature>
<dbReference type="Gene3D" id="3.40.50.300">
    <property type="entry name" value="P-loop containing nucleotide triphosphate hydrolases"/>
    <property type="match status" value="1"/>
</dbReference>
<dbReference type="PANTHER" id="PTHR11089">
    <property type="entry name" value="GTP-BINDING PROTEIN-RELATED"/>
    <property type="match status" value="1"/>
</dbReference>
<feature type="compositionally biased region" description="Polar residues" evidence="5">
    <location>
        <begin position="568"/>
        <end position="577"/>
    </location>
</feature>
<keyword evidence="3" id="KW-0342">GTP-binding</keyword>
<keyword evidence="4" id="KW-0539">Nucleus</keyword>
<feature type="compositionally biased region" description="Basic and acidic residues" evidence="5">
    <location>
        <begin position="78"/>
        <end position="135"/>
    </location>
</feature>
<dbReference type="PRINTS" id="PR00326">
    <property type="entry name" value="GTP1OBG"/>
</dbReference>
<evidence type="ECO:0000259" key="6">
    <source>
        <dbReference type="PROSITE" id="PS51721"/>
    </source>
</evidence>
<feature type="region of interest" description="Disordered" evidence="5">
    <location>
        <begin position="52"/>
        <end position="141"/>
    </location>
</feature>
<dbReference type="CDD" id="cd04178">
    <property type="entry name" value="Nucleostemin_like"/>
    <property type="match status" value="1"/>
</dbReference>
<proteinExistence type="predicted"/>
<feature type="region of interest" description="Disordered" evidence="5">
    <location>
        <begin position="497"/>
        <end position="596"/>
    </location>
</feature>
<feature type="compositionally biased region" description="Basic and acidic residues" evidence="5">
    <location>
        <begin position="549"/>
        <end position="566"/>
    </location>
</feature>
<dbReference type="InterPro" id="IPR050755">
    <property type="entry name" value="TRAFAC_YlqF/YawG_RiboMat"/>
</dbReference>
<evidence type="ECO:0000256" key="4">
    <source>
        <dbReference type="ARBA" id="ARBA00023242"/>
    </source>
</evidence>
<comment type="caution">
    <text evidence="7">The sequence shown here is derived from an EMBL/GenBank/DDBJ whole genome shotgun (WGS) entry which is preliminary data.</text>
</comment>
<sequence length="596" mass="67512">SAILLLPFHVEGRFPDCNNYKTRMVRPKKQSKRMTAHKRYKIQRKIREHLRKQRKEAKLNGKSKKHKKDPGVPNLFPFKEEVLKQAEEKKRRQEEANERRKQSRLKEVNKKRNLESLQKDAMKRGKEFEKKESLKENSQSDVYSGRKLEGSLKAYYKEFKKVVDASDVVLEVLDARDPMGCRCTQVEESVMSSGVNKKLVLILNKIDLVPREIVDKWLKYLRNEFPTVAFKASTQAQKQNLHQSKVSASLASGDLLTSSACIGADTLLKLLGNYCRNKDIKTAITVGIVGFPNVGKSSIINSLKRCKACTVGATPGVTKSMQEVQLDKHVKLVDSPGIVMDNSNSDSAVILRNCVKIETIDDPVPAVEAILRRCNKHQVMEKYSVPDYTDVHEFLSHLGKRLGKLKKGGIPNVVAAGKAVLKDWNSGKIVFYTHPPEQHSLPSHLSADIVSEWSKEFDIGSLQQHEQDELHGLRNTVEDAMVLETGCPVDVADIEEDEMESAEEDEDEDFDEDDEDDESEEEEAMEDSDGEQAKDDGMTVVVKSSKSIGEAKKDTQLHGKADHVLKTNEVNEFNMQSNKERKKIFKKQQKERKKQG</sequence>
<evidence type="ECO:0000313" key="7">
    <source>
        <dbReference type="EMBL" id="CAH3046965.1"/>
    </source>
</evidence>
<dbReference type="Pfam" id="PF01926">
    <property type="entry name" value="MMR_HSR1"/>
    <property type="match status" value="1"/>
</dbReference>
<dbReference type="PROSITE" id="PS51721">
    <property type="entry name" value="G_CP"/>
    <property type="match status" value="1"/>
</dbReference>
<accession>A0ABN8NB05</accession>